<protein>
    <recommendedName>
        <fullName evidence="3">F-box domain-containing protein</fullName>
    </recommendedName>
</protein>
<dbReference type="RefSeq" id="XP_069212239.1">
    <property type="nucleotide sequence ID" value="XM_069348695.1"/>
</dbReference>
<gene>
    <name evidence="1" type="ORF">Q8F55_000039</name>
</gene>
<dbReference type="GeneID" id="95981082"/>
<sequence length="296" mass="33522">MGNFLSSLRARTPLAFDHTVYPHIIDRILRFTDDAAFVAFASTSRKQHQRLSPQFQWRAVRRRGRHAALHATADGLALTTPDCVADLPWLPGVVEVLDLHGECIRYATHKALTRGQRSAFSQLETIRRLPLDHVPFVARVKARRRLPDVLTVVDYIDFDKSSSQSSTLIDITSCSKKHVLHMRWSADVIGSMGSMDMGLRSFELSRNPLGAEYTVILWPSADDNFWEAGAAKRRVVDYIENLYRFASGPNLTIVAPSRSYAWIHLPDLQAPIVYMSHEEWRAKLGDQKGVIGNCIW</sequence>
<keyword evidence="2" id="KW-1185">Reference proteome</keyword>
<reference evidence="1 2" key="1">
    <citation type="submission" date="2023-08" db="EMBL/GenBank/DDBJ databases">
        <title>Annotated Genome Sequence of Vanrija albida AlHP1.</title>
        <authorList>
            <person name="Herzog R."/>
        </authorList>
    </citation>
    <scope>NUCLEOTIDE SEQUENCE [LARGE SCALE GENOMIC DNA]</scope>
    <source>
        <strain evidence="1 2">AlHP1</strain>
    </source>
</reference>
<name>A0ABR3QCC3_9TREE</name>
<proteinExistence type="predicted"/>
<dbReference type="EMBL" id="JBBXJM010000001">
    <property type="protein sequence ID" value="KAL1412295.1"/>
    <property type="molecule type" value="Genomic_DNA"/>
</dbReference>
<comment type="caution">
    <text evidence="1">The sequence shown here is derived from an EMBL/GenBank/DDBJ whole genome shotgun (WGS) entry which is preliminary data.</text>
</comment>
<accession>A0ABR3QCC3</accession>
<evidence type="ECO:0000313" key="2">
    <source>
        <dbReference type="Proteomes" id="UP001565368"/>
    </source>
</evidence>
<dbReference type="Proteomes" id="UP001565368">
    <property type="component" value="Unassembled WGS sequence"/>
</dbReference>
<evidence type="ECO:0000313" key="1">
    <source>
        <dbReference type="EMBL" id="KAL1412295.1"/>
    </source>
</evidence>
<organism evidence="1 2">
    <name type="scientific">Vanrija albida</name>
    <dbReference type="NCBI Taxonomy" id="181172"/>
    <lineage>
        <taxon>Eukaryota</taxon>
        <taxon>Fungi</taxon>
        <taxon>Dikarya</taxon>
        <taxon>Basidiomycota</taxon>
        <taxon>Agaricomycotina</taxon>
        <taxon>Tremellomycetes</taxon>
        <taxon>Trichosporonales</taxon>
        <taxon>Trichosporonaceae</taxon>
        <taxon>Vanrija</taxon>
    </lineage>
</organism>
<evidence type="ECO:0008006" key="3">
    <source>
        <dbReference type="Google" id="ProtNLM"/>
    </source>
</evidence>